<keyword evidence="3" id="KW-1185">Reference proteome</keyword>
<dbReference type="EMBL" id="OV170230">
    <property type="protein sequence ID" value="CAH0715487.1"/>
    <property type="molecule type" value="Genomic_DNA"/>
</dbReference>
<feature type="non-terminal residue" evidence="2">
    <location>
        <position position="278"/>
    </location>
</feature>
<dbReference type="InterPro" id="IPR015797">
    <property type="entry name" value="NUDIX_hydrolase-like_dom_sf"/>
</dbReference>
<dbReference type="InterPro" id="IPR039989">
    <property type="entry name" value="NUDT9"/>
</dbReference>
<evidence type="ECO:0000259" key="1">
    <source>
        <dbReference type="PROSITE" id="PS51462"/>
    </source>
</evidence>
<dbReference type="PROSITE" id="PS51462">
    <property type="entry name" value="NUDIX"/>
    <property type="match status" value="1"/>
</dbReference>
<dbReference type="SUPFAM" id="SSF55811">
    <property type="entry name" value="Nudix"/>
    <property type="match status" value="1"/>
</dbReference>
<feature type="domain" description="Nudix hydrolase" evidence="1">
    <location>
        <begin position="116"/>
        <end position="272"/>
    </location>
</feature>
<protein>
    <recommendedName>
        <fullName evidence="1">Nudix hydrolase domain-containing protein</fullName>
    </recommendedName>
</protein>
<dbReference type="PANTHER" id="PTHR13030">
    <property type="entry name" value="NUDIX HYDROLASE"/>
    <property type="match status" value="1"/>
</dbReference>
<name>A0A8J9UKU1_9NEOP</name>
<dbReference type="OrthoDB" id="9972248at2759"/>
<reference evidence="2" key="1">
    <citation type="submission" date="2021-12" db="EMBL/GenBank/DDBJ databases">
        <authorList>
            <person name="Martin H S."/>
        </authorList>
    </citation>
    <scope>NUCLEOTIDE SEQUENCE</scope>
</reference>
<dbReference type="InterPro" id="IPR000086">
    <property type="entry name" value="NUDIX_hydrolase_dom"/>
</dbReference>
<dbReference type="PANTHER" id="PTHR13030:SF8">
    <property type="entry name" value="ADP-RIBOSE PYROPHOSPHATASE, MITOCHONDRIAL"/>
    <property type="match status" value="1"/>
</dbReference>
<evidence type="ECO:0000313" key="2">
    <source>
        <dbReference type="EMBL" id="CAH0715487.1"/>
    </source>
</evidence>
<organism evidence="2 3">
    <name type="scientific">Brenthis ino</name>
    <name type="common">lesser marbled fritillary</name>
    <dbReference type="NCBI Taxonomy" id="405034"/>
    <lineage>
        <taxon>Eukaryota</taxon>
        <taxon>Metazoa</taxon>
        <taxon>Ecdysozoa</taxon>
        <taxon>Arthropoda</taxon>
        <taxon>Hexapoda</taxon>
        <taxon>Insecta</taxon>
        <taxon>Pterygota</taxon>
        <taxon>Neoptera</taxon>
        <taxon>Endopterygota</taxon>
        <taxon>Lepidoptera</taxon>
        <taxon>Glossata</taxon>
        <taxon>Ditrysia</taxon>
        <taxon>Papilionoidea</taxon>
        <taxon>Nymphalidae</taxon>
        <taxon>Heliconiinae</taxon>
        <taxon>Argynnini</taxon>
        <taxon>Brenthis</taxon>
    </lineage>
</organism>
<accession>A0A8J9UKU1</accession>
<dbReference type="CDD" id="cd03670">
    <property type="entry name" value="NUDIX_ADPRase_Nudt9"/>
    <property type="match status" value="1"/>
</dbReference>
<proteinExistence type="predicted"/>
<dbReference type="Pfam" id="PF25969">
    <property type="entry name" value="NUDT9_N"/>
    <property type="match status" value="1"/>
</dbReference>
<sequence length="278" mass="31567">MIKNTLAAMSIHFKCRSSIYPRSTIERFHVPDDKVPWSIEYKEYKPPSYTASYMQGQPWADLEIGSQIFKPNWNTLDGKINRKSYTGLYEIVDEYPLNPIGRTGLRGRGVLGRWGPNHAADPVVTRWKKNYNESILQFIAIKRRDTGEWALPGGMVDPGEKVAATAIREFQEEALNSLELSADTKEELTEKFKNFFNGGNEIYSGYVDDPRNTDNAWMETTAYNFHDDTGDIVGTLKLQAGDDAVGVRWVDVTPDLNLYASHKDIVNAVLKKHTENKL</sequence>
<dbReference type="AlphaFoldDB" id="A0A8J9UKU1"/>
<evidence type="ECO:0000313" key="3">
    <source>
        <dbReference type="Proteomes" id="UP000838878"/>
    </source>
</evidence>
<dbReference type="FunFam" id="3.90.79.10:FF:000110">
    <property type="entry name" value="Putative nudix hydrolase 6"/>
    <property type="match status" value="1"/>
</dbReference>
<gene>
    <name evidence="2" type="ORF">BINO364_LOCUS2407</name>
</gene>
<dbReference type="Pfam" id="PF00293">
    <property type="entry name" value="NUDIX"/>
    <property type="match status" value="1"/>
</dbReference>
<dbReference type="GO" id="GO:0047631">
    <property type="term" value="F:ADP-ribose diphosphatase activity"/>
    <property type="evidence" value="ECO:0007669"/>
    <property type="project" value="InterPro"/>
</dbReference>
<dbReference type="Proteomes" id="UP000838878">
    <property type="component" value="Chromosome 10"/>
</dbReference>
<dbReference type="Gene3D" id="3.90.79.10">
    <property type="entry name" value="Nucleoside Triphosphate Pyrophosphohydrolase"/>
    <property type="match status" value="1"/>
</dbReference>